<keyword evidence="1" id="KW-1133">Transmembrane helix</keyword>
<gene>
    <name evidence="2" type="ORF">DEBURN_LOCUS159</name>
</gene>
<feature type="transmembrane region" description="Helical" evidence="1">
    <location>
        <begin position="151"/>
        <end position="169"/>
    </location>
</feature>
<proteinExistence type="predicted"/>
<dbReference type="OrthoDB" id="21151at2759"/>
<keyword evidence="1" id="KW-0472">Membrane</keyword>
<feature type="transmembrane region" description="Helical" evidence="1">
    <location>
        <begin position="121"/>
        <end position="139"/>
    </location>
</feature>
<protein>
    <submittedName>
        <fullName evidence="2">11512_t:CDS:1</fullName>
    </submittedName>
</protein>
<dbReference type="AlphaFoldDB" id="A0A9N8UV00"/>
<evidence type="ECO:0000313" key="2">
    <source>
        <dbReference type="EMBL" id="CAG8432832.1"/>
    </source>
</evidence>
<accession>A0A9N8UV00</accession>
<keyword evidence="3" id="KW-1185">Reference proteome</keyword>
<sequence length="173" mass="20461">MAENVIYEDTPFAEYLSEIGSQEQLTKQPELFELERHASEDTSWYSRHLRFGYEIFDYLRVTLPIQEENEFEERFKYLLCTSHLLNDSLSIYFYDSRKPNIIDIKEAGLYFGGISRRNFEILLSSLIGMIVVFLTWLLHDTDSKKDIGTKMMQLPIAFILALLASFFLYRRMP</sequence>
<reference evidence="2" key="1">
    <citation type="submission" date="2021-06" db="EMBL/GenBank/DDBJ databases">
        <authorList>
            <person name="Kallberg Y."/>
            <person name="Tangrot J."/>
            <person name="Rosling A."/>
        </authorList>
    </citation>
    <scope>NUCLEOTIDE SEQUENCE</scope>
    <source>
        <strain evidence="2">AZ414A</strain>
    </source>
</reference>
<comment type="caution">
    <text evidence="2">The sequence shown here is derived from an EMBL/GenBank/DDBJ whole genome shotgun (WGS) entry which is preliminary data.</text>
</comment>
<organism evidence="2 3">
    <name type="scientific">Diversispora eburnea</name>
    <dbReference type="NCBI Taxonomy" id="1213867"/>
    <lineage>
        <taxon>Eukaryota</taxon>
        <taxon>Fungi</taxon>
        <taxon>Fungi incertae sedis</taxon>
        <taxon>Mucoromycota</taxon>
        <taxon>Glomeromycotina</taxon>
        <taxon>Glomeromycetes</taxon>
        <taxon>Diversisporales</taxon>
        <taxon>Diversisporaceae</taxon>
        <taxon>Diversispora</taxon>
    </lineage>
</organism>
<keyword evidence="1" id="KW-0812">Transmembrane</keyword>
<evidence type="ECO:0000313" key="3">
    <source>
        <dbReference type="Proteomes" id="UP000789706"/>
    </source>
</evidence>
<name>A0A9N8UV00_9GLOM</name>
<dbReference type="Proteomes" id="UP000789706">
    <property type="component" value="Unassembled WGS sequence"/>
</dbReference>
<evidence type="ECO:0000256" key="1">
    <source>
        <dbReference type="SAM" id="Phobius"/>
    </source>
</evidence>
<dbReference type="EMBL" id="CAJVPK010000004">
    <property type="protein sequence ID" value="CAG8432832.1"/>
    <property type="molecule type" value="Genomic_DNA"/>
</dbReference>